<keyword evidence="2" id="KW-1185">Reference proteome</keyword>
<dbReference type="AlphaFoldDB" id="A0AAV2NM58"/>
<evidence type="ECO:0000313" key="1">
    <source>
        <dbReference type="EMBL" id="CAL1680888.1"/>
    </source>
</evidence>
<dbReference type="EMBL" id="OZ034825">
    <property type="protein sequence ID" value="CAL1680888.1"/>
    <property type="molecule type" value="Genomic_DNA"/>
</dbReference>
<reference evidence="1" key="1">
    <citation type="submission" date="2024-04" db="EMBL/GenBank/DDBJ databases">
        <authorList>
            <consortium name="Molecular Ecology Group"/>
        </authorList>
    </citation>
    <scope>NUCLEOTIDE SEQUENCE</scope>
</reference>
<name>A0AAV2NM58_9HYME</name>
<gene>
    <name evidence="1" type="ORF">LPLAT_LOCUS6836</name>
</gene>
<sequence length="105" mass="11305">MASGTPPSNGSGIPGAASSCGVTHLSVEVKLRGLYPCDGPLSPEGGSGASCIILKFRLPHVPEFCRRSLHCGFELVILISERPYLPPQRVKLILKQKRIPSGPWW</sequence>
<accession>A0AAV2NM58</accession>
<dbReference type="Proteomes" id="UP001497644">
    <property type="component" value="Chromosome 2"/>
</dbReference>
<proteinExistence type="predicted"/>
<organism evidence="1 2">
    <name type="scientific">Lasius platythorax</name>
    <dbReference type="NCBI Taxonomy" id="488582"/>
    <lineage>
        <taxon>Eukaryota</taxon>
        <taxon>Metazoa</taxon>
        <taxon>Ecdysozoa</taxon>
        <taxon>Arthropoda</taxon>
        <taxon>Hexapoda</taxon>
        <taxon>Insecta</taxon>
        <taxon>Pterygota</taxon>
        <taxon>Neoptera</taxon>
        <taxon>Endopterygota</taxon>
        <taxon>Hymenoptera</taxon>
        <taxon>Apocrita</taxon>
        <taxon>Aculeata</taxon>
        <taxon>Formicoidea</taxon>
        <taxon>Formicidae</taxon>
        <taxon>Formicinae</taxon>
        <taxon>Lasius</taxon>
        <taxon>Lasius</taxon>
    </lineage>
</organism>
<protein>
    <submittedName>
        <fullName evidence="1">Uncharacterized protein</fullName>
    </submittedName>
</protein>
<evidence type="ECO:0000313" key="2">
    <source>
        <dbReference type="Proteomes" id="UP001497644"/>
    </source>
</evidence>